<keyword evidence="2" id="KW-1185">Reference proteome</keyword>
<sequence>MDACPSKPKRRVILPFKIASCWLKSRDKSLYRGYARDVSAFCWMELIMRFQYFQPVFITCFKLLEMCGIFWCSTSCND</sequence>
<accession>A0A9Q1BI43</accession>
<reference evidence="1" key="1">
    <citation type="submission" date="2021-10" db="EMBL/GenBank/DDBJ databases">
        <title>Tropical sea cucumber genome reveals ecological adaptation and Cuvierian tubules defense mechanism.</title>
        <authorList>
            <person name="Chen T."/>
        </authorList>
    </citation>
    <scope>NUCLEOTIDE SEQUENCE</scope>
    <source>
        <strain evidence="1">Nanhai2018</strain>
        <tissue evidence="1">Muscle</tissue>
    </source>
</reference>
<evidence type="ECO:0000313" key="1">
    <source>
        <dbReference type="EMBL" id="KAJ8026299.1"/>
    </source>
</evidence>
<proteinExistence type="predicted"/>
<evidence type="ECO:0000313" key="2">
    <source>
        <dbReference type="Proteomes" id="UP001152320"/>
    </source>
</evidence>
<name>A0A9Q1BI43_HOLLE</name>
<organism evidence="1 2">
    <name type="scientific">Holothuria leucospilota</name>
    <name type="common">Black long sea cucumber</name>
    <name type="synonym">Mertensiothuria leucospilota</name>
    <dbReference type="NCBI Taxonomy" id="206669"/>
    <lineage>
        <taxon>Eukaryota</taxon>
        <taxon>Metazoa</taxon>
        <taxon>Echinodermata</taxon>
        <taxon>Eleutherozoa</taxon>
        <taxon>Echinozoa</taxon>
        <taxon>Holothuroidea</taxon>
        <taxon>Aspidochirotacea</taxon>
        <taxon>Aspidochirotida</taxon>
        <taxon>Holothuriidae</taxon>
        <taxon>Holothuria</taxon>
    </lineage>
</organism>
<dbReference type="AlphaFoldDB" id="A0A9Q1BI43"/>
<dbReference type="EMBL" id="JAIZAY010000017">
    <property type="protein sequence ID" value="KAJ8026299.1"/>
    <property type="molecule type" value="Genomic_DNA"/>
</dbReference>
<dbReference type="Proteomes" id="UP001152320">
    <property type="component" value="Chromosome 17"/>
</dbReference>
<comment type="caution">
    <text evidence="1">The sequence shown here is derived from an EMBL/GenBank/DDBJ whole genome shotgun (WGS) entry which is preliminary data.</text>
</comment>
<protein>
    <submittedName>
        <fullName evidence="1">Uncharacterized protein</fullName>
    </submittedName>
</protein>
<gene>
    <name evidence="1" type="ORF">HOLleu_34105</name>
</gene>